<feature type="transmembrane region" description="Helical" evidence="1">
    <location>
        <begin position="159"/>
        <end position="175"/>
    </location>
</feature>
<evidence type="ECO:0000256" key="1">
    <source>
        <dbReference type="SAM" id="Phobius"/>
    </source>
</evidence>
<keyword evidence="1" id="KW-0472">Membrane</keyword>
<feature type="transmembrane region" description="Helical" evidence="1">
    <location>
        <begin position="115"/>
        <end position="147"/>
    </location>
</feature>
<keyword evidence="1" id="KW-0812">Transmembrane</keyword>
<protein>
    <recommendedName>
        <fullName evidence="4">DUF4013 domain-containing protein</fullName>
    </recommendedName>
</protein>
<dbReference type="EMBL" id="JBHSXQ010000003">
    <property type="protein sequence ID" value="MFC6905478.1"/>
    <property type="molecule type" value="Genomic_DNA"/>
</dbReference>
<evidence type="ECO:0000313" key="3">
    <source>
        <dbReference type="Proteomes" id="UP001596312"/>
    </source>
</evidence>
<comment type="caution">
    <text evidence="2">The sequence shown here is derived from an EMBL/GenBank/DDBJ whole genome shotgun (WGS) entry which is preliminary data.</text>
</comment>
<keyword evidence="3" id="KW-1185">Reference proteome</keyword>
<dbReference type="Proteomes" id="UP001596312">
    <property type="component" value="Unassembled WGS sequence"/>
</dbReference>
<sequence length="215" mass="21360">MSSRRTLGSLVTLPALLPGSAVAQTGTEADGALLLVGLTLIVGVMAAFTIVVGAVVLAVSTPYVEALERRIYDAPVRSGAVGIATLIGGFVLTIVALLVVAVVGEIGGGEPVVDLLGMLVLVALLVGGMVFVTLADVIGSIVAGFTLLRRFGSGEPNRWLALVVGSVVVSVLYLIPLVNVAAMAVVVGLGAGAMVGHWRSGRNGGASGPGEPAGG</sequence>
<proteinExistence type="predicted"/>
<dbReference type="RefSeq" id="WP_340604001.1">
    <property type="nucleotide sequence ID" value="NZ_JBBMXV010000003.1"/>
</dbReference>
<organism evidence="2 3">
    <name type="scientific">Halalkalicoccus tibetensis</name>
    <dbReference type="NCBI Taxonomy" id="175632"/>
    <lineage>
        <taxon>Archaea</taxon>
        <taxon>Methanobacteriati</taxon>
        <taxon>Methanobacteriota</taxon>
        <taxon>Stenosarchaea group</taxon>
        <taxon>Halobacteria</taxon>
        <taxon>Halobacteriales</taxon>
        <taxon>Halococcaceae</taxon>
        <taxon>Halalkalicoccus</taxon>
    </lineage>
</organism>
<dbReference type="AlphaFoldDB" id="A0ABD5V579"/>
<gene>
    <name evidence="2" type="ORF">ACFQGH_09755</name>
</gene>
<evidence type="ECO:0000313" key="2">
    <source>
        <dbReference type="EMBL" id="MFC6905478.1"/>
    </source>
</evidence>
<feature type="transmembrane region" description="Helical" evidence="1">
    <location>
        <begin position="33"/>
        <end position="59"/>
    </location>
</feature>
<keyword evidence="1" id="KW-1133">Transmembrane helix</keyword>
<name>A0ABD5V579_9EURY</name>
<feature type="transmembrane region" description="Helical" evidence="1">
    <location>
        <begin position="80"/>
        <end position="103"/>
    </location>
</feature>
<evidence type="ECO:0008006" key="4">
    <source>
        <dbReference type="Google" id="ProtNLM"/>
    </source>
</evidence>
<accession>A0ABD5V579</accession>
<reference evidence="2 3" key="1">
    <citation type="journal article" date="2019" name="Int. J. Syst. Evol. Microbiol.">
        <title>The Global Catalogue of Microorganisms (GCM) 10K type strain sequencing project: providing services to taxonomists for standard genome sequencing and annotation.</title>
        <authorList>
            <consortium name="The Broad Institute Genomics Platform"/>
            <consortium name="The Broad Institute Genome Sequencing Center for Infectious Disease"/>
            <person name="Wu L."/>
            <person name="Ma J."/>
        </authorList>
    </citation>
    <scope>NUCLEOTIDE SEQUENCE [LARGE SCALE GENOMIC DNA]</scope>
    <source>
        <strain evidence="2 3">CGMCC 1.3240</strain>
    </source>
</reference>